<reference evidence="1" key="1">
    <citation type="journal article" date="2015" name="Genome Announc.">
        <title>Draft Genome Sequences of Anaerolinea thermolimosa IMO-1, Bellilinea caldifistulae GOMI-1, Leptolinea tardivitalis YMTK-2, Levilinea saccharolytica KIBI-1, Longilinea arvoryzae KOME-1, Previously Described as Members of the Class Anaerolineae (Chloroflexi).</title>
        <authorList>
            <person name="Matsuura N."/>
            <person name="Tourlousse M.D."/>
            <person name="Ohashi A."/>
            <person name="Hugenholtz P."/>
            <person name="Sekiguchi Y."/>
        </authorList>
    </citation>
    <scope>NUCLEOTIDE SEQUENCE</scope>
    <source>
        <strain evidence="1">IMO-1</strain>
    </source>
</reference>
<evidence type="ECO:0000313" key="1">
    <source>
        <dbReference type="EMBL" id="GAP08513.1"/>
    </source>
</evidence>
<evidence type="ECO:0000313" key="3">
    <source>
        <dbReference type="Proteomes" id="UP000253922"/>
    </source>
</evidence>
<sequence>MKRLASIVLGMLVVLGMLSLYRLYQDSSPTPSEAVNSYITRITSKSPQKIVSVNIVSSMPFNKESGEQVLLFQAYDCGLHIHIAGYATIKKNLFGWHVDQFQMTGKSPLPRDVMAGLDWSDGIPIVYGQVFLGDVVSVEAVFSDPNQGLIIGSADVARGHFVIFGTPYSELTTLKLLDGNGNVLKQLTGDELQNG</sequence>
<evidence type="ECO:0000313" key="2">
    <source>
        <dbReference type="EMBL" id="HCE17786.1"/>
    </source>
</evidence>
<name>A0A3D1JJI6_9CHLR</name>
<organism evidence="2 4">
    <name type="scientific">Anaerolinea thermolimosa</name>
    <dbReference type="NCBI Taxonomy" id="229919"/>
    <lineage>
        <taxon>Bacteria</taxon>
        <taxon>Bacillati</taxon>
        <taxon>Chloroflexota</taxon>
        <taxon>Anaerolineae</taxon>
        <taxon>Anaerolineales</taxon>
        <taxon>Anaerolineaceae</taxon>
        <taxon>Anaerolinea</taxon>
    </lineage>
</organism>
<dbReference type="Proteomes" id="UP000264141">
    <property type="component" value="Unassembled WGS sequence"/>
</dbReference>
<gene>
    <name evidence="1" type="ORF">ATHL_03418</name>
    <name evidence="2" type="ORF">DEQ80_08000</name>
</gene>
<dbReference type="EMBL" id="DPBP01000031">
    <property type="protein sequence ID" value="HCE17786.1"/>
    <property type="molecule type" value="Genomic_DNA"/>
</dbReference>
<proteinExistence type="predicted"/>
<protein>
    <submittedName>
        <fullName evidence="2">Uncharacterized protein</fullName>
    </submittedName>
</protein>
<evidence type="ECO:0000313" key="4">
    <source>
        <dbReference type="Proteomes" id="UP000264141"/>
    </source>
</evidence>
<dbReference type="EMBL" id="DF967966">
    <property type="protein sequence ID" value="GAP08513.1"/>
    <property type="molecule type" value="Genomic_DNA"/>
</dbReference>
<dbReference type="RefSeq" id="WP_062196162.1">
    <property type="nucleotide sequence ID" value="NZ_DF967966.1"/>
</dbReference>
<dbReference type="AlphaFoldDB" id="A0A3D1JJI6"/>
<accession>A0A3D1JJI6</accession>
<reference evidence="2 4" key="3">
    <citation type="journal article" date="2018" name="Nat. Biotechnol.">
        <title>A standardized bacterial taxonomy based on genome phylogeny substantially revises the tree of life.</title>
        <authorList>
            <person name="Parks D.H."/>
            <person name="Chuvochina M."/>
            <person name="Waite D.W."/>
            <person name="Rinke C."/>
            <person name="Skarshewski A."/>
            <person name="Chaumeil P.A."/>
            <person name="Hugenholtz P."/>
        </authorList>
    </citation>
    <scope>NUCLEOTIDE SEQUENCE [LARGE SCALE GENOMIC DNA]</scope>
    <source>
        <strain evidence="2">UBA8781</strain>
    </source>
</reference>
<keyword evidence="3" id="KW-1185">Reference proteome</keyword>
<dbReference type="Proteomes" id="UP000253922">
    <property type="component" value="Unassembled WGS sequence"/>
</dbReference>
<dbReference type="STRING" id="229919.GCA_001050195_03353"/>
<reference evidence="3" key="2">
    <citation type="submission" date="2015-07" db="EMBL/GenBank/DDBJ databases">
        <title>Draft Genome Sequences of Anaerolinea thermolimosa IMO-1, Bellilinea caldifistulae GOMI-1, Leptolinea tardivitalis YMTK-2, Levilinea saccharolytica KIBI-1,Longilinea arvoryzae KOME-1, Previously Described as Members of the Anaerolineaceae (Chloroflexi).</title>
        <authorList>
            <person name="Sekiguchi Y."/>
            <person name="Ohashi A."/>
            <person name="Matsuura N."/>
            <person name="Tourlousse M.D."/>
        </authorList>
    </citation>
    <scope>NUCLEOTIDE SEQUENCE [LARGE SCALE GENOMIC DNA]</scope>
    <source>
        <strain evidence="3">IMO-1</strain>
    </source>
</reference>